<dbReference type="PROSITE" id="PS00141">
    <property type="entry name" value="ASP_PROTEASE"/>
    <property type="match status" value="1"/>
</dbReference>
<dbReference type="CDD" id="cd05483">
    <property type="entry name" value="retropepsin_like_bacteria"/>
    <property type="match status" value="1"/>
</dbReference>
<gene>
    <name evidence="1" type="ORF">ACFQ2C_12565</name>
</gene>
<dbReference type="Gene3D" id="2.40.70.10">
    <property type="entry name" value="Acid Proteases"/>
    <property type="match status" value="1"/>
</dbReference>
<keyword evidence="1" id="KW-0378">Hydrolase</keyword>
<accession>A0ABW3RN88</accession>
<keyword evidence="1" id="KW-0645">Protease</keyword>
<name>A0ABW3RN88_9SPHI</name>
<evidence type="ECO:0000313" key="2">
    <source>
        <dbReference type="Proteomes" id="UP001597205"/>
    </source>
</evidence>
<keyword evidence="2" id="KW-1185">Reference proteome</keyword>
<dbReference type="RefSeq" id="WP_099372575.1">
    <property type="nucleotide sequence ID" value="NZ_JALXMZ010000030.1"/>
</dbReference>
<sequence>MQNIPFEVIGLQADGFHIITEVEIFEKKFKMVIDTGASKTVLDKETLLSSGINEEEFLITDILSTGLGTNNMQSFMITIPLMKLSDWSTRNFTAAVLDLSSINFAYSQIGLDPVIGVLGGDILQLFGAKIDYKKNTLTLNQRKLNLNNLR</sequence>
<dbReference type="GO" id="GO:0006508">
    <property type="term" value="P:proteolysis"/>
    <property type="evidence" value="ECO:0007669"/>
    <property type="project" value="UniProtKB-KW"/>
</dbReference>
<dbReference type="Pfam" id="PF13650">
    <property type="entry name" value="Asp_protease_2"/>
    <property type="match status" value="1"/>
</dbReference>
<dbReference type="InterPro" id="IPR034122">
    <property type="entry name" value="Retropepsin-like_bacterial"/>
</dbReference>
<reference evidence="2" key="1">
    <citation type="journal article" date="2019" name="Int. J. Syst. Evol. Microbiol.">
        <title>The Global Catalogue of Microorganisms (GCM) 10K type strain sequencing project: providing services to taxonomists for standard genome sequencing and annotation.</title>
        <authorList>
            <consortium name="The Broad Institute Genomics Platform"/>
            <consortium name="The Broad Institute Genome Sequencing Center for Infectious Disease"/>
            <person name="Wu L."/>
            <person name="Ma J."/>
        </authorList>
    </citation>
    <scope>NUCLEOTIDE SEQUENCE [LARGE SCALE GENOMIC DNA]</scope>
    <source>
        <strain evidence="2">CCUG 52468</strain>
    </source>
</reference>
<proteinExistence type="predicted"/>
<organism evidence="1 2">
    <name type="scientific">Sphingobacterium daejeonense</name>
    <dbReference type="NCBI Taxonomy" id="371142"/>
    <lineage>
        <taxon>Bacteria</taxon>
        <taxon>Pseudomonadati</taxon>
        <taxon>Bacteroidota</taxon>
        <taxon>Sphingobacteriia</taxon>
        <taxon>Sphingobacteriales</taxon>
        <taxon>Sphingobacteriaceae</taxon>
        <taxon>Sphingobacterium</taxon>
    </lineage>
</organism>
<dbReference type="SUPFAM" id="SSF50630">
    <property type="entry name" value="Acid proteases"/>
    <property type="match status" value="1"/>
</dbReference>
<evidence type="ECO:0000313" key="1">
    <source>
        <dbReference type="EMBL" id="MFD1166439.1"/>
    </source>
</evidence>
<dbReference type="InterPro" id="IPR001969">
    <property type="entry name" value="Aspartic_peptidase_AS"/>
</dbReference>
<comment type="caution">
    <text evidence="1">The sequence shown here is derived from an EMBL/GenBank/DDBJ whole genome shotgun (WGS) entry which is preliminary data.</text>
</comment>
<dbReference type="Proteomes" id="UP001597205">
    <property type="component" value="Unassembled WGS sequence"/>
</dbReference>
<protein>
    <submittedName>
        <fullName evidence="1">Aspartyl protease family protein</fullName>
    </submittedName>
</protein>
<dbReference type="EMBL" id="JBHTKY010000018">
    <property type="protein sequence ID" value="MFD1166439.1"/>
    <property type="molecule type" value="Genomic_DNA"/>
</dbReference>
<dbReference type="GO" id="GO:0008233">
    <property type="term" value="F:peptidase activity"/>
    <property type="evidence" value="ECO:0007669"/>
    <property type="project" value="UniProtKB-KW"/>
</dbReference>
<dbReference type="InterPro" id="IPR021109">
    <property type="entry name" value="Peptidase_aspartic_dom_sf"/>
</dbReference>